<accession>A0A3M8TQ83</accession>
<dbReference type="RefSeq" id="WP_123083841.1">
    <property type="nucleotide sequence ID" value="NZ_RJAI01000003.1"/>
</dbReference>
<gene>
    <name evidence="2" type="ORF">EFK07_03420</name>
</gene>
<dbReference type="EMBL" id="RJAI01000003">
    <property type="protein sequence ID" value="RNF93734.1"/>
    <property type="molecule type" value="Genomic_DNA"/>
</dbReference>
<reference evidence="2 3" key="1">
    <citation type="submission" date="2018-10" db="EMBL/GenBank/DDBJ databases">
        <title>An outbreak of IMP-63 producing strain in France.</title>
        <authorList>
            <person name="Bour M."/>
            <person name="Liapis E."/>
            <person name="Plesiat P."/>
        </authorList>
    </citation>
    <scope>NUCLEOTIDE SEQUENCE [LARGE SCALE GENOMIC DNA]</scope>
    <source>
        <strain evidence="2 3">12917</strain>
    </source>
</reference>
<evidence type="ECO:0000313" key="2">
    <source>
        <dbReference type="EMBL" id="RNF93734.1"/>
    </source>
</evidence>
<feature type="region of interest" description="Disordered" evidence="1">
    <location>
        <begin position="34"/>
        <end position="54"/>
    </location>
</feature>
<dbReference type="Proteomes" id="UP000278162">
    <property type="component" value="Unassembled WGS sequence"/>
</dbReference>
<comment type="caution">
    <text evidence="2">The sequence shown here is derived from an EMBL/GenBank/DDBJ whole genome shotgun (WGS) entry which is preliminary data.</text>
</comment>
<evidence type="ECO:0000256" key="1">
    <source>
        <dbReference type="SAM" id="MobiDB-lite"/>
    </source>
</evidence>
<evidence type="ECO:0000313" key="3">
    <source>
        <dbReference type="Proteomes" id="UP000278162"/>
    </source>
</evidence>
<proteinExistence type="predicted"/>
<organism evidence="2 3">
    <name type="scientific">Pseudomonas putida</name>
    <name type="common">Arthrobacter siderocapsulatus</name>
    <dbReference type="NCBI Taxonomy" id="303"/>
    <lineage>
        <taxon>Bacteria</taxon>
        <taxon>Pseudomonadati</taxon>
        <taxon>Pseudomonadota</taxon>
        <taxon>Gammaproteobacteria</taxon>
        <taxon>Pseudomonadales</taxon>
        <taxon>Pseudomonadaceae</taxon>
        <taxon>Pseudomonas</taxon>
    </lineage>
</organism>
<sequence>MNKRDISQAAKEILESMGLKRGRGRINSVVSRSAAKIPATQGADQPSKASTLAAPAPGPVNRFMYLEARKWAIELVASLRGSPVEVVVERLAGATAGRPGSYVAGINSVITELEAADVTGCRDNQNLTRQAGRKV</sequence>
<protein>
    <submittedName>
        <fullName evidence="2">Uncharacterized protein</fullName>
    </submittedName>
</protein>
<name>A0A3M8TQ83_PSEPU</name>
<dbReference type="AlphaFoldDB" id="A0A3M8TQ83"/>